<feature type="compositionally biased region" description="Acidic residues" evidence="3">
    <location>
        <begin position="1741"/>
        <end position="1754"/>
    </location>
</feature>
<keyword evidence="9" id="KW-1185">Reference proteome</keyword>
<evidence type="ECO:0008006" key="10">
    <source>
        <dbReference type="Google" id="ProtNLM"/>
    </source>
</evidence>
<evidence type="ECO:0000259" key="4">
    <source>
        <dbReference type="Pfam" id="PF13271"/>
    </source>
</evidence>
<evidence type="ECO:0000256" key="3">
    <source>
        <dbReference type="SAM" id="MobiDB-lite"/>
    </source>
</evidence>
<comment type="caution">
    <text evidence="6">The sequence shown here is derived from an EMBL/GenBank/DDBJ whole genome shotgun (WGS) entry which is preliminary data.</text>
</comment>
<protein>
    <recommendedName>
        <fullName evidence="10">NACHT domain-containing protein</fullName>
    </recommendedName>
</protein>
<proteinExistence type="predicted"/>
<evidence type="ECO:0000259" key="5">
    <source>
        <dbReference type="Pfam" id="PF25469"/>
    </source>
</evidence>
<feature type="domain" description="NWD1/2-like winged helix-turn-helix" evidence="5">
    <location>
        <begin position="621"/>
        <end position="734"/>
    </location>
</feature>
<dbReference type="SUPFAM" id="SSF52540">
    <property type="entry name" value="P-loop containing nucleoside triphosphate hydrolases"/>
    <property type="match status" value="1"/>
</dbReference>
<gene>
    <name evidence="7" type="ORF">JXQ802_LOCUS37428</name>
    <name evidence="6" type="ORF">PYM288_LOCUS21723</name>
</gene>
<dbReference type="InterPro" id="IPR057588">
    <property type="entry name" value="NWD1/2-like_WH"/>
</dbReference>
<accession>A0A814S181</accession>
<feature type="domain" description="DUF4062" evidence="4">
    <location>
        <begin position="26"/>
        <end position="115"/>
    </location>
</feature>
<keyword evidence="2" id="KW-0677">Repeat</keyword>
<organism evidence="6 8">
    <name type="scientific">Rotaria sordida</name>
    <dbReference type="NCBI Taxonomy" id="392033"/>
    <lineage>
        <taxon>Eukaryota</taxon>
        <taxon>Metazoa</taxon>
        <taxon>Spiralia</taxon>
        <taxon>Gnathifera</taxon>
        <taxon>Rotifera</taxon>
        <taxon>Eurotatoria</taxon>
        <taxon>Bdelloidea</taxon>
        <taxon>Philodinida</taxon>
        <taxon>Philodinidae</taxon>
        <taxon>Rotaria</taxon>
    </lineage>
</organism>
<evidence type="ECO:0000313" key="8">
    <source>
        <dbReference type="Proteomes" id="UP000663854"/>
    </source>
</evidence>
<sequence>MESSYQMDMLRGRCQELPEVRSKVVRVFVSSTFSDTLSERDSLIDSVFPKLKDYCREKYGLEFQYSDMRWGIENESADNHSEVETCLNEIKLCQKYSMATNFVVLLSHRYGSRPTPATIHASLFERLQQIILSDLNLTEDAELLSQWYQLDTNCIPSAYILRPISSMLPNIKSTELDEMKKAAKEWTKINNRIRTCLRQAAAKCFEQGQINANEYDDFFISVTEKEIINGILSVPNANERTLCFLREINGIYDHLSDSKASRFIDLNYSDDGKPIIDYEADQLLNRLKSTRISNALQSNNIYSYKVHWTQNGINRHDHAEYISKFNDDFYDAIKQQIDNCVKSRIMIISGPLQHEILEHAIQCKTYVAKFHGRADVLDKLEKYIKNEKENRPCIVYGASGCGKTSVLAKAATEALNWWSDRSVSVILRFLGTTPTSSTVYKTILSISQHICKLYNLSMEIYPDVLQLRHQLETNLLMRIPTNEYLVLLLDSIDQLEPEAYDCQWLVGIFPYNVKCIVSTIPDHGNILAHLKGIINYNQLSPNETEHLLVNVPSFEASTVEIVYNDWLALKKRSLSDEQRLFIRNLMKERNEILPLYMKLMFDIILTWHSYDSINIELKKLRNVDDCIRYLFHHLEKVHNRLLFIRAICYMTACRNGISQNELEDVLSLDDEVLASVFQHYIPPVRRLPGILWTRIRNDLDEYITEKEADDSSVIFWYHRRFIEVANAQYISKMNSQEREAVFQNMVDLYKETWKGKSKPFKINDPKLLNKYNLNESNGEIQANRFTTSQPIEFVDANGRIQFNRRKLNELPQFLSQLTTNLGIPIIAQEVVFNYTFMRAKIACSTFNDIINDFQKFTESSSYSLSDEVKAIKSEIKIFSMLYLIVGIQLQQYPDNFAFEVSSRLLSLFDIKPFITNLIKQIDEQSIRYCSLIVPYCQLQSPGSGLIFSMNRHTTSIVDFDFTEDQMKAITLSDRIIVIDMGEVRTVLDINLPNLDEPYLNSTTLPETYTFDGKNEIKDARSSNDSNDEFKRYLFLVNSLHHIYLVSANENIKFEHSSKVGYLTVEMLDKRRALCVIAERNTNYVECWDVVRKRLFDRFEFPKVKVKYVLCAQVYSMIIIVLQDGIIEFYSITDWTKSSFVHRGSIHAGIHLELVAIIGGMLIHTFNANIPIDFALISLKQFHKTEQVLSDKQVFKTLVAFDPPMGRKPIESIILPDIESMSFDDIQSNFPFFITKTRDAIFIVHKCNNKDISYIRINGRFDVVSMHAKNSHTLYTARGGIVELHKWACIESKDCNSRNHKYQLYVSIDISSSPITSIKAKAGNASLFVCALENGVFQVYYASHAREAFKNMPSFPRTNEVIRTVQLLNKTAITLDSTQRELTSWSYQYAPFIHSTRSFLDDVTINEFAIAFNNLNSEMIFVLILTTNHWIEIYSAKSLNDEALYSLHLRSPARVHSTINENFYILTCNGIVYSIVQQIASDNEFYFNQKTNSQLKIPCSMMLSSVLTLNGLESLIVFADNGQSMAICTMERVIYIDVDVSPYILSSSLKSITSEKTQNLLLLYFNNKTLISCQVKFDGSNENGSLQFTPFDQADKFCLQNNCLATYNNGKTQLNLHDIRSCTCYEPIQLDNECQYLCFNESATYVFALVKPRVLFMYRMTDRRQMAKLFVYDFVLSIVADNDFLVLAMNDRRLLTLMIADPDDPTLQARIQALPSRNPQRLSKSATKRLVDHVEKCGDMSSSDENESDLDDDDDNNKANQQFKKKKNNQTNVQKFASPTSLFRIVTRLNGRHSFSKMRKDEEIRSQVMAISLSNSETLDMAKMVDNSDDENYDDNNDVKVPDFVIKTDEHKNIDADLNDIRQKTLEFNQNQIKGIQFANAGDRNLKIVNNHAITSSTCSIT</sequence>
<dbReference type="EMBL" id="CAJNOL010002000">
    <property type="protein sequence ID" value="CAF1448232.1"/>
    <property type="molecule type" value="Genomic_DNA"/>
</dbReference>
<evidence type="ECO:0000256" key="2">
    <source>
        <dbReference type="ARBA" id="ARBA00022737"/>
    </source>
</evidence>
<dbReference type="PANTHER" id="PTHR19871">
    <property type="entry name" value="BETA TRANSDUCIN-RELATED PROTEIN"/>
    <property type="match status" value="1"/>
</dbReference>
<dbReference type="EMBL" id="CAJNOH010000878">
    <property type="protein sequence ID" value="CAF1141301.1"/>
    <property type="molecule type" value="Genomic_DNA"/>
</dbReference>
<dbReference type="Proteomes" id="UP000663854">
    <property type="component" value="Unassembled WGS sequence"/>
</dbReference>
<evidence type="ECO:0000313" key="7">
    <source>
        <dbReference type="EMBL" id="CAF1448232.1"/>
    </source>
</evidence>
<dbReference type="Pfam" id="PF25469">
    <property type="entry name" value="WHD_NWD1"/>
    <property type="match status" value="1"/>
</dbReference>
<dbReference type="InterPro" id="IPR025139">
    <property type="entry name" value="DUF4062"/>
</dbReference>
<dbReference type="InterPro" id="IPR027417">
    <property type="entry name" value="P-loop_NTPase"/>
</dbReference>
<evidence type="ECO:0000313" key="9">
    <source>
        <dbReference type="Proteomes" id="UP000663870"/>
    </source>
</evidence>
<evidence type="ECO:0000313" key="6">
    <source>
        <dbReference type="EMBL" id="CAF1141301.1"/>
    </source>
</evidence>
<name>A0A814S181_9BILA</name>
<keyword evidence="1" id="KW-0853">WD repeat</keyword>
<dbReference type="Proteomes" id="UP000663870">
    <property type="component" value="Unassembled WGS sequence"/>
</dbReference>
<dbReference type="Pfam" id="PF13271">
    <property type="entry name" value="DUF4062"/>
    <property type="match status" value="1"/>
</dbReference>
<dbReference type="PANTHER" id="PTHR19871:SF14">
    <property type="entry name" value="DUF4062 DOMAIN-CONTAINING PROTEIN"/>
    <property type="match status" value="1"/>
</dbReference>
<evidence type="ECO:0000256" key="1">
    <source>
        <dbReference type="ARBA" id="ARBA00022574"/>
    </source>
</evidence>
<dbReference type="Gene3D" id="3.40.50.300">
    <property type="entry name" value="P-loop containing nucleotide triphosphate hydrolases"/>
    <property type="match status" value="1"/>
</dbReference>
<dbReference type="InterPro" id="IPR052752">
    <property type="entry name" value="NACHT-WD_repeat"/>
</dbReference>
<reference evidence="6" key="1">
    <citation type="submission" date="2021-02" db="EMBL/GenBank/DDBJ databases">
        <authorList>
            <person name="Nowell W R."/>
        </authorList>
    </citation>
    <scope>NUCLEOTIDE SEQUENCE</scope>
</reference>
<feature type="region of interest" description="Disordered" evidence="3">
    <location>
        <begin position="1734"/>
        <end position="1773"/>
    </location>
</feature>